<dbReference type="PROSITE" id="PS51892">
    <property type="entry name" value="SUBTILASE"/>
    <property type="match status" value="1"/>
</dbReference>
<feature type="signal peptide" evidence="11">
    <location>
        <begin position="1"/>
        <end position="21"/>
    </location>
</feature>
<evidence type="ECO:0000256" key="3">
    <source>
        <dbReference type="ARBA" id="ARBA00022729"/>
    </source>
</evidence>
<protein>
    <recommendedName>
        <fullName evidence="12">P/Homo B domain-containing protein</fullName>
    </recommendedName>
</protein>
<evidence type="ECO:0000256" key="1">
    <source>
        <dbReference type="ARBA" id="ARBA00005325"/>
    </source>
</evidence>
<keyword evidence="10" id="KW-0472">Membrane</keyword>
<keyword evidence="14" id="KW-1185">Reference proteome</keyword>
<organism evidence="13 14">
    <name type="scientific">Agrocybe pediades</name>
    <dbReference type="NCBI Taxonomy" id="84607"/>
    <lineage>
        <taxon>Eukaryota</taxon>
        <taxon>Fungi</taxon>
        <taxon>Dikarya</taxon>
        <taxon>Basidiomycota</taxon>
        <taxon>Agaricomycotina</taxon>
        <taxon>Agaricomycetes</taxon>
        <taxon>Agaricomycetidae</taxon>
        <taxon>Agaricales</taxon>
        <taxon>Agaricineae</taxon>
        <taxon>Strophariaceae</taxon>
        <taxon>Agrocybe</taxon>
    </lineage>
</organism>
<keyword evidence="10" id="KW-1133">Transmembrane helix</keyword>
<dbReference type="PROSITE" id="PS00137">
    <property type="entry name" value="SUBTILASE_HIS"/>
    <property type="match status" value="1"/>
</dbReference>
<dbReference type="PROSITE" id="PS51829">
    <property type="entry name" value="P_HOMO_B"/>
    <property type="match status" value="1"/>
</dbReference>
<dbReference type="InterPro" id="IPR022398">
    <property type="entry name" value="Peptidase_S8_His-AS"/>
</dbReference>
<evidence type="ECO:0000256" key="5">
    <source>
        <dbReference type="ARBA" id="ARBA00022825"/>
    </source>
</evidence>
<evidence type="ECO:0000256" key="9">
    <source>
        <dbReference type="SAM" id="MobiDB-lite"/>
    </source>
</evidence>
<dbReference type="InterPro" id="IPR036852">
    <property type="entry name" value="Peptidase_S8/S53_dom_sf"/>
</dbReference>
<evidence type="ECO:0000256" key="2">
    <source>
        <dbReference type="ARBA" id="ARBA00022670"/>
    </source>
</evidence>
<feature type="chain" id="PRO_5034277753" description="P/Homo B domain-containing protein" evidence="11">
    <location>
        <begin position="22"/>
        <end position="893"/>
    </location>
</feature>
<dbReference type="CDD" id="cd04059">
    <property type="entry name" value="Peptidases_S8_Protein_convertases_Kexins_Furin-like"/>
    <property type="match status" value="1"/>
</dbReference>
<sequence length="893" mass="98597">MKNQSWPLRLIVLAFIAHVSAVSPPARRYYDTHQYYALEHTPGTPSGASLEEVSRALGVEVVERAGELEDVWLVRVPKADSTQLAGRGEGEEFEDNVMSTFRDLQERANAPLNTRSEKALHARRVVSSVNFLEPQIPKQLVKRAPPLVRLQKSAEVAKHYDLKDPMFPKQWHLVNDANPEHMMNTTPVWDMGFTGKGVLTSFLDDGLDYEAIDLRDAFDQEHSYDFNLHLRLPRPVDERDSHGTRCAGQVAARRNDACGVGIAYDSKAAGVRILGGPISGVDEAAALNYGYQDVSVYSCSWGPRDDGMTMEGSSYLIRKAVLNGINKGRDGKGSIFVFASGNGAYAEDQCNYDGYTNSIYSVTVSAVNYAGKWSSYSETCSAVMVAAYTSGGGKYIVTTDRGKNACADNHGGTSAAAPNAVGVFALALQARPDLTWRDIQHLCVETGRMVDPVDGGWEKTAAGRMYSYKFGYGALDAWAFVTAAQSWKLVKPQAWIRTETVVLNNGKLRSLGHKKYEYEGGISIGPNGVEQKMKVTKEMMLGNNLEKLEHIDVRIWVRHTKRGDVKVELVSPNGIKSLLAGGRQYDEATTGFPGWRLMTIKHWGENPVGDWTLRVTDKQTPGHNGSFLGYNMVFWGGSIDPSKAKQAVEQPVDNALPPDNTAVPVNHEPHPTSATQHAKPTDHLPSNHGEASDPGTGKKPQEDVAENSEESWYSPVVNTVKRHKWFSFFASIGFLAAIIAAIVLWRRRQQQLKNYSSLGEDEILMDSVEEQHGQNLAGAGLRSTRSVRFDMEDEDDHDHRNERRDNDDDGPQTSLPAHLQAMEPPQAKSLGFHSGFLDDDEPSPAMAESPNYRDHPEMFSHIPLRSSMEERVLHSAVHPIGGLQFGAQSARLP</sequence>
<keyword evidence="2 8" id="KW-0645">Protease</keyword>
<keyword evidence="5 8" id="KW-0720">Serine protease</keyword>
<dbReference type="InterPro" id="IPR015500">
    <property type="entry name" value="Peptidase_S8_subtilisin-rel"/>
</dbReference>
<dbReference type="Gene3D" id="3.40.50.200">
    <property type="entry name" value="Peptidase S8/S53 domain"/>
    <property type="match status" value="1"/>
</dbReference>
<feature type="compositionally biased region" description="Basic and acidic residues" evidence="9">
    <location>
        <begin position="797"/>
        <end position="806"/>
    </location>
</feature>
<dbReference type="Gene3D" id="2.60.120.260">
    <property type="entry name" value="Galactose-binding domain-like"/>
    <property type="match status" value="1"/>
</dbReference>
<dbReference type="EMBL" id="JAACJL010000058">
    <property type="protein sequence ID" value="KAF4610792.1"/>
    <property type="molecule type" value="Genomic_DNA"/>
</dbReference>
<keyword evidence="4 8" id="KW-0378">Hydrolase</keyword>
<reference evidence="13 14" key="1">
    <citation type="submission" date="2019-12" db="EMBL/GenBank/DDBJ databases">
        <authorList>
            <person name="Floudas D."/>
            <person name="Bentzer J."/>
            <person name="Ahren D."/>
            <person name="Johansson T."/>
            <person name="Persson P."/>
            <person name="Tunlid A."/>
        </authorList>
    </citation>
    <scope>NUCLEOTIDE SEQUENCE [LARGE SCALE GENOMIC DNA]</scope>
    <source>
        <strain evidence="13 14">CBS 102.39</strain>
    </source>
</reference>
<keyword evidence="3 11" id="KW-0732">Signal</keyword>
<dbReference type="InterPro" id="IPR023828">
    <property type="entry name" value="Peptidase_S8_Ser-AS"/>
</dbReference>
<dbReference type="PRINTS" id="PR00723">
    <property type="entry name" value="SUBTILISIN"/>
</dbReference>
<evidence type="ECO:0000256" key="10">
    <source>
        <dbReference type="SAM" id="Phobius"/>
    </source>
</evidence>
<name>A0A8H4QI40_9AGAR</name>
<dbReference type="AlphaFoldDB" id="A0A8H4QI40"/>
<dbReference type="PANTHER" id="PTHR42884">
    <property type="entry name" value="PROPROTEIN CONVERTASE SUBTILISIN/KEXIN-RELATED"/>
    <property type="match status" value="1"/>
</dbReference>
<evidence type="ECO:0000256" key="7">
    <source>
        <dbReference type="PIRSR" id="PIRSR615500-1"/>
    </source>
</evidence>
<dbReference type="GO" id="GO:0004252">
    <property type="term" value="F:serine-type endopeptidase activity"/>
    <property type="evidence" value="ECO:0007669"/>
    <property type="project" value="UniProtKB-UniRule"/>
</dbReference>
<evidence type="ECO:0000256" key="8">
    <source>
        <dbReference type="PROSITE-ProRule" id="PRU01240"/>
    </source>
</evidence>
<comment type="similarity">
    <text evidence="1">Belongs to the peptidase S8 family. Furin subfamily.</text>
</comment>
<evidence type="ECO:0000256" key="4">
    <source>
        <dbReference type="ARBA" id="ARBA00022801"/>
    </source>
</evidence>
<keyword evidence="6" id="KW-0106">Calcium</keyword>
<dbReference type="GO" id="GO:0000139">
    <property type="term" value="C:Golgi membrane"/>
    <property type="evidence" value="ECO:0007669"/>
    <property type="project" value="TreeGrafter"/>
</dbReference>
<keyword evidence="10" id="KW-0812">Transmembrane</keyword>
<dbReference type="PANTHER" id="PTHR42884:SF14">
    <property type="entry name" value="NEUROENDOCRINE CONVERTASE 1"/>
    <property type="match status" value="1"/>
</dbReference>
<dbReference type="InterPro" id="IPR034182">
    <property type="entry name" value="Kexin/furin"/>
</dbReference>
<feature type="active site" description="Charge relay system" evidence="7 8">
    <location>
        <position position="414"/>
    </location>
</feature>
<feature type="region of interest" description="Disordered" evidence="9">
    <location>
        <begin position="775"/>
        <end position="858"/>
    </location>
</feature>
<feature type="region of interest" description="Disordered" evidence="9">
    <location>
        <begin position="653"/>
        <end position="711"/>
    </location>
</feature>
<feature type="active site" description="Charge relay system" evidence="7 8">
    <location>
        <position position="242"/>
    </location>
</feature>
<proteinExistence type="inferred from homology"/>
<accession>A0A8H4QI40</accession>
<evidence type="ECO:0000313" key="13">
    <source>
        <dbReference type="EMBL" id="KAF4610792.1"/>
    </source>
</evidence>
<dbReference type="Proteomes" id="UP000521872">
    <property type="component" value="Unassembled WGS sequence"/>
</dbReference>
<gene>
    <name evidence="13" type="ORF">D9613_006616</name>
</gene>
<dbReference type="PROSITE" id="PS00138">
    <property type="entry name" value="SUBTILASE_SER"/>
    <property type="match status" value="1"/>
</dbReference>
<comment type="caution">
    <text evidence="13">The sequence shown here is derived from an EMBL/GenBank/DDBJ whole genome shotgun (WGS) entry which is preliminary data.</text>
</comment>
<evidence type="ECO:0000256" key="11">
    <source>
        <dbReference type="SAM" id="SignalP"/>
    </source>
</evidence>
<dbReference type="GO" id="GO:0005802">
    <property type="term" value="C:trans-Golgi network"/>
    <property type="evidence" value="ECO:0007669"/>
    <property type="project" value="TreeGrafter"/>
</dbReference>
<dbReference type="Pfam" id="PF01483">
    <property type="entry name" value="P_proprotein"/>
    <property type="match status" value="1"/>
</dbReference>
<dbReference type="FunFam" id="2.60.120.260:FF:000026">
    <property type="entry name" value="proprotein convertase subtilisin/kexin type 7"/>
    <property type="match status" value="1"/>
</dbReference>
<dbReference type="InterPro" id="IPR008979">
    <property type="entry name" value="Galactose-bd-like_sf"/>
</dbReference>
<evidence type="ECO:0000256" key="6">
    <source>
        <dbReference type="ARBA" id="ARBA00022837"/>
    </source>
</evidence>
<dbReference type="InterPro" id="IPR000209">
    <property type="entry name" value="Peptidase_S8/S53_dom"/>
</dbReference>
<evidence type="ECO:0000259" key="12">
    <source>
        <dbReference type="PROSITE" id="PS51829"/>
    </source>
</evidence>
<feature type="active site" description="Charge relay system" evidence="7 8">
    <location>
        <position position="204"/>
    </location>
</feature>
<dbReference type="SUPFAM" id="SSF52743">
    <property type="entry name" value="Subtilisin-like"/>
    <property type="match status" value="1"/>
</dbReference>
<dbReference type="InterPro" id="IPR002884">
    <property type="entry name" value="P_dom"/>
</dbReference>
<dbReference type="GO" id="GO:0016485">
    <property type="term" value="P:protein processing"/>
    <property type="evidence" value="ECO:0007669"/>
    <property type="project" value="TreeGrafter"/>
</dbReference>
<evidence type="ECO:0000313" key="14">
    <source>
        <dbReference type="Proteomes" id="UP000521872"/>
    </source>
</evidence>
<dbReference type="SUPFAM" id="SSF49785">
    <property type="entry name" value="Galactose-binding domain-like"/>
    <property type="match status" value="1"/>
</dbReference>
<feature type="domain" description="P/Homo B" evidence="12">
    <location>
        <begin position="490"/>
        <end position="640"/>
    </location>
</feature>
<dbReference type="Pfam" id="PF00082">
    <property type="entry name" value="Peptidase_S8"/>
    <property type="match status" value="1"/>
</dbReference>
<feature type="transmembrane region" description="Helical" evidence="10">
    <location>
        <begin position="725"/>
        <end position="745"/>
    </location>
</feature>